<keyword evidence="7" id="KW-1185">Reference proteome</keyword>
<reference evidence="6 7" key="2">
    <citation type="submission" date="2018-12" db="EMBL/GenBank/DDBJ databases">
        <title>Simiduia agarivorans gen. nov., sp. nov., a marine, agarolytic bacterium isolated from shallow coastal water from Keelung, Taiwan.</title>
        <authorList>
            <person name="Shieh W.Y."/>
        </authorList>
    </citation>
    <scope>NUCLEOTIDE SEQUENCE [LARGE SCALE GENOMIC DNA]</scope>
    <source>
        <strain evidence="6 7">GTF-13</strain>
    </source>
</reference>
<evidence type="ECO:0000259" key="5">
    <source>
        <dbReference type="PROSITE" id="PS50850"/>
    </source>
</evidence>
<dbReference type="InterPro" id="IPR020846">
    <property type="entry name" value="MFS_dom"/>
</dbReference>
<evidence type="ECO:0000256" key="2">
    <source>
        <dbReference type="ARBA" id="ARBA00022989"/>
    </source>
</evidence>
<dbReference type="InterPro" id="IPR011701">
    <property type="entry name" value="MFS"/>
</dbReference>
<dbReference type="CDD" id="cd17477">
    <property type="entry name" value="MFS_YcaD_like"/>
    <property type="match status" value="1"/>
</dbReference>
<gene>
    <name evidence="6" type="ORF">D0544_10345</name>
</gene>
<dbReference type="Gene3D" id="1.20.1250.20">
    <property type="entry name" value="MFS general substrate transporter like domains"/>
    <property type="match status" value="2"/>
</dbReference>
<keyword evidence="1 4" id="KW-0812">Transmembrane</keyword>
<dbReference type="RefSeq" id="WP_125015990.1">
    <property type="nucleotide sequence ID" value="NZ_QWEZ01000002.1"/>
</dbReference>
<dbReference type="EMBL" id="QWEZ01000002">
    <property type="protein sequence ID" value="RRJ82278.1"/>
    <property type="molecule type" value="Genomic_DNA"/>
</dbReference>
<dbReference type="GO" id="GO:0022857">
    <property type="term" value="F:transmembrane transporter activity"/>
    <property type="evidence" value="ECO:0007669"/>
    <property type="project" value="InterPro"/>
</dbReference>
<feature type="transmembrane region" description="Helical" evidence="4">
    <location>
        <begin position="98"/>
        <end position="119"/>
    </location>
</feature>
<feature type="transmembrane region" description="Helical" evidence="4">
    <location>
        <begin position="42"/>
        <end position="61"/>
    </location>
</feature>
<feature type="transmembrane region" description="Helical" evidence="4">
    <location>
        <begin position="324"/>
        <end position="345"/>
    </location>
</feature>
<name>A0A3P3VK63_9GAMM</name>
<dbReference type="PANTHER" id="PTHR23521:SF3">
    <property type="entry name" value="MFS TRANSPORTER"/>
    <property type="match status" value="1"/>
</dbReference>
<dbReference type="InterPro" id="IPR047200">
    <property type="entry name" value="MFS_YcaD-like"/>
</dbReference>
<evidence type="ECO:0000256" key="4">
    <source>
        <dbReference type="SAM" id="Phobius"/>
    </source>
</evidence>
<reference evidence="6 7" key="1">
    <citation type="submission" date="2018-08" db="EMBL/GenBank/DDBJ databases">
        <authorList>
            <person name="Khan S.A."/>
        </authorList>
    </citation>
    <scope>NUCLEOTIDE SEQUENCE [LARGE SCALE GENOMIC DNA]</scope>
    <source>
        <strain evidence="6 7">GTF-13</strain>
    </source>
</reference>
<feature type="transmembrane region" description="Helical" evidence="4">
    <location>
        <begin position="160"/>
        <end position="177"/>
    </location>
</feature>
<evidence type="ECO:0000256" key="3">
    <source>
        <dbReference type="ARBA" id="ARBA00023136"/>
    </source>
</evidence>
<feature type="transmembrane region" description="Helical" evidence="4">
    <location>
        <begin position="351"/>
        <end position="374"/>
    </location>
</feature>
<feature type="transmembrane region" description="Helical" evidence="4">
    <location>
        <begin position="237"/>
        <end position="257"/>
    </location>
</feature>
<evidence type="ECO:0000313" key="7">
    <source>
        <dbReference type="Proteomes" id="UP000280792"/>
    </source>
</evidence>
<feature type="transmembrane region" description="Helical" evidence="4">
    <location>
        <begin position="202"/>
        <end position="225"/>
    </location>
</feature>
<sequence length="615" mass="65951">MRLTLLPLASLLVSCFIMMLGNGLINILLPVRMDLESMGTDTIGLVLSLYFVGMLAGGLYARQLIRRAGHIRMFAGCLAIAAVSVLLCSLYTDAALWGAMRVVIGFCNACAYCAMESWLNESASKSNRGRVLAFYQVVMLVGLFMGQFLLNLAAPTETTLFVLGGILLTASVIPVVLSRQSGPALAEVATMSLKTLYQRSPLGVVSCFMAGVVYSALFNMLPLFARYYGITDSRLPLYMGAAIMGGFLLQFPVGYLTDRFDRRSVLLVVLLISCISGLSVTGLASAGQFWLTCAATAVTAGIISCFYPISIAEAFDKLRTNEMVAAMGCLILAFSLGGILGPYAASLVMGVAGYGALFVFLAVGQLLLAAFVVYRMRARKALPVEEQEQVSVHTGAAPMMPDRDPRTDFIESPGELSEEARIASEVAETDPGAAIKLARAVAMAGSEHSAEITTAVASVEQIDPLRFYQVLLDAVPEQALEITIAIVRAQPNRAYALVSRLAREMPERVVEIAAEIGREMPDLRLEMARVAIESAPESAIAVAEYYARVLAEEHQSVRPADREDDNSEQSAAELVSEISELAPEQAAEVAATFAEAMPEVAEVLAEELDNTPAGR</sequence>
<dbReference type="SUPFAM" id="SSF103473">
    <property type="entry name" value="MFS general substrate transporter"/>
    <property type="match status" value="1"/>
</dbReference>
<evidence type="ECO:0000313" key="6">
    <source>
        <dbReference type="EMBL" id="RRJ82278.1"/>
    </source>
</evidence>
<evidence type="ECO:0000256" key="1">
    <source>
        <dbReference type="ARBA" id="ARBA00022692"/>
    </source>
</evidence>
<protein>
    <submittedName>
        <fullName evidence="6">MFS transporter</fullName>
    </submittedName>
</protein>
<keyword evidence="2 4" id="KW-1133">Transmembrane helix</keyword>
<dbReference type="AlphaFoldDB" id="A0A3P3VK63"/>
<dbReference type="PANTHER" id="PTHR23521">
    <property type="entry name" value="TRANSPORTER MFS SUPERFAMILY"/>
    <property type="match status" value="1"/>
</dbReference>
<proteinExistence type="predicted"/>
<feature type="transmembrane region" description="Helical" evidence="4">
    <location>
        <begin position="264"/>
        <end position="283"/>
    </location>
</feature>
<feature type="domain" description="Major facilitator superfamily (MFS) profile" evidence="5">
    <location>
        <begin position="7"/>
        <end position="380"/>
    </location>
</feature>
<dbReference type="GO" id="GO:0005886">
    <property type="term" value="C:plasma membrane"/>
    <property type="evidence" value="ECO:0007669"/>
    <property type="project" value="TreeGrafter"/>
</dbReference>
<dbReference type="PROSITE" id="PS51257">
    <property type="entry name" value="PROKAR_LIPOPROTEIN"/>
    <property type="match status" value="1"/>
</dbReference>
<feature type="transmembrane region" description="Helical" evidence="4">
    <location>
        <begin position="131"/>
        <end position="154"/>
    </location>
</feature>
<accession>A0A3P3VK63</accession>
<feature type="transmembrane region" description="Helical" evidence="4">
    <location>
        <begin position="73"/>
        <end position="92"/>
    </location>
</feature>
<dbReference type="Proteomes" id="UP000280792">
    <property type="component" value="Unassembled WGS sequence"/>
</dbReference>
<dbReference type="PROSITE" id="PS50850">
    <property type="entry name" value="MFS"/>
    <property type="match status" value="1"/>
</dbReference>
<dbReference type="Pfam" id="PF07690">
    <property type="entry name" value="MFS_1"/>
    <property type="match status" value="1"/>
</dbReference>
<feature type="transmembrane region" description="Helical" evidence="4">
    <location>
        <begin position="289"/>
        <end position="312"/>
    </location>
</feature>
<dbReference type="InterPro" id="IPR036259">
    <property type="entry name" value="MFS_trans_sf"/>
</dbReference>
<comment type="caution">
    <text evidence="6">The sequence shown here is derived from an EMBL/GenBank/DDBJ whole genome shotgun (WGS) entry which is preliminary data.</text>
</comment>
<keyword evidence="3 4" id="KW-0472">Membrane</keyword>
<organism evidence="6 7">
    <name type="scientific">Aestuariirhabdus litorea</name>
    <dbReference type="NCBI Taxonomy" id="2528527"/>
    <lineage>
        <taxon>Bacteria</taxon>
        <taxon>Pseudomonadati</taxon>
        <taxon>Pseudomonadota</taxon>
        <taxon>Gammaproteobacteria</taxon>
        <taxon>Oceanospirillales</taxon>
        <taxon>Aestuariirhabdaceae</taxon>
        <taxon>Aestuariirhabdus</taxon>
    </lineage>
</organism>